<feature type="domain" description="Amidohydrolase-related" evidence="2">
    <location>
        <begin position="59"/>
        <end position="407"/>
    </location>
</feature>
<protein>
    <submittedName>
        <fullName evidence="3">Chlorohydrolase</fullName>
    </submittedName>
</protein>
<dbReference type="GO" id="GO:0016810">
    <property type="term" value="F:hydrolase activity, acting on carbon-nitrogen (but not peptide) bonds"/>
    <property type="evidence" value="ECO:0007669"/>
    <property type="project" value="InterPro"/>
</dbReference>
<dbReference type="InterPro" id="IPR032466">
    <property type="entry name" value="Metal_Hydrolase"/>
</dbReference>
<evidence type="ECO:0000259" key="2">
    <source>
        <dbReference type="Pfam" id="PF01979"/>
    </source>
</evidence>
<keyword evidence="1 3" id="KW-0378">Hydrolase</keyword>
<proteinExistence type="predicted"/>
<sequence length="412" mass="46005">MPAKIIGAGLVLTCNPNFDILTNAGVVMQKGTIIELGDMAYLCKTYPNAPVFFDKKALLLPAFINPHVHFEFSGQRCFEYGSFEGWLSSVLKKRTGVLEKSQISMQKAINAQLLSGVGSVGAISSYGLDRYCLRDSPLRVVFFDELIGGQATSSNFKAFSQRHTLTNQLKSARFIPAIAIHAPYSVHKDLAKQVLHTFKSSVISTHFLESQAELEWLESQQGWFNYFYREILKVVPSPSFSSPFEFLDLFKNQRLLLVHALFANRQHLKHAKRISAQTTLITCPRSNRLLSGKILKTGLAKQLNMPIAIATDGESSNYNINFLEELRIALWSFQKPLLDLLPEVLLDATLHASKALELNTGSLEKGKDADLALFALSGQIEPTLPYILNWLLHARRVKDLWVQGERVVIAGA</sequence>
<dbReference type="RefSeq" id="WP_064430023.1">
    <property type="nucleotide sequence ID" value="NZ_AP019774.1"/>
</dbReference>
<gene>
    <name evidence="3" type="primary">add</name>
    <name evidence="3" type="ORF">SNTW_06130</name>
</gene>
<dbReference type="PANTHER" id="PTHR43794">
    <property type="entry name" value="AMINOHYDROLASE SSNA-RELATED"/>
    <property type="match status" value="1"/>
</dbReference>
<dbReference type="AlphaFoldDB" id="A0A6J4CWU1"/>
<dbReference type="PANTHER" id="PTHR43794:SF11">
    <property type="entry name" value="AMIDOHYDROLASE-RELATED DOMAIN-CONTAINING PROTEIN"/>
    <property type="match status" value="1"/>
</dbReference>
<evidence type="ECO:0000256" key="1">
    <source>
        <dbReference type="ARBA" id="ARBA00022801"/>
    </source>
</evidence>
<dbReference type="OrthoDB" id="9807210at2"/>
<evidence type="ECO:0000313" key="4">
    <source>
        <dbReference type="Proteomes" id="UP000317935"/>
    </source>
</evidence>
<dbReference type="SUPFAM" id="SSF51556">
    <property type="entry name" value="Metallo-dependent hydrolases"/>
    <property type="match status" value="1"/>
</dbReference>
<evidence type="ECO:0000313" key="3">
    <source>
        <dbReference type="EMBL" id="BCD69968.1"/>
    </source>
</evidence>
<reference evidence="3 4" key="1">
    <citation type="submission" date="2019-06" db="EMBL/GenBank/DDBJ databases">
        <title>Complete genome sequence of Helicobacter suis SNTW101c.</title>
        <authorList>
            <person name="Rimbara E."/>
            <person name="Suzuki M."/>
            <person name="Matsui H."/>
            <person name="Nakamura M."/>
            <person name="Mori S."/>
            <person name="Shibayama K."/>
        </authorList>
    </citation>
    <scope>NUCLEOTIDE SEQUENCE [LARGE SCALE GENOMIC DNA]</scope>
    <source>
        <strain evidence="3 4">SNTW101c</strain>
    </source>
</reference>
<dbReference type="InterPro" id="IPR011059">
    <property type="entry name" value="Metal-dep_hydrolase_composite"/>
</dbReference>
<dbReference type="Gene3D" id="2.30.40.10">
    <property type="entry name" value="Urease, subunit C, domain 1"/>
    <property type="match status" value="1"/>
</dbReference>
<name>A0A6J4CWU1_9HELI</name>
<dbReference type="InterPro" id="IPR050287">
    <property type="entry name" value="MTA/SAH_deaminase"/>
</dbReference>
<dbReference type="SUPFAM" id="SSF51338">
    <property type="entry name" value="Composite domain of metallo-dependent hydrolases"/>
    <property type="match status" value="1"/>
</dbReference>
<dbReference type="EMBL" id="AP019774">
    <property type="protein sequence ID" value="BCD69968.1"/>
    <property type="molecule type" value="Genomic_DNA"/>
</dbReference>
<dbReference type="Proteomes" id="UP000317935">
    <property type="component" value="Chromosome"/>
</dbReference>
<dbReference type="NCBIfam" id="NF006269">
    <property type="entry name" value="PRK08418.1"/>
    <property type="match status" value="1"/>
</dbReference>
<accession>A0A6J4CWU1</accession>
<dbReference type="InterPro" id="IPR006680">
    <property type="entry name" value="Amidohydro-rel"/>
</dbReference>
<dbReference type="Pfam" id="PF01979">
    <property type="entry name" value="Amidohydro_1"/>
    <property type="match status" value="1"/>
</dbReference>
<dbReference type="Gene3D" id="3.20.20.140">
    <property type="entry name" value="Metal-dependent hydrolases"/>
    <property type="match status" value="1"/>
</dbReference>
<organism evidence="3 4">
    <name type="scientific">Helicobacter suis</name>
    <dbReference type="NCBI Taxonomy" id="104628"/>
    <lineage>
        <taxon>Bacteria</taxon>
        <taxon>Pseudomonadati</taxon>
        <taxon>Campylobacterota</taxon>
        <taxon>Epsilonproteobacteria</taxon>
        <taxon>Campylobacterales</taxon>
        <taxon>Helicobacteraceae</taxon>
        <taxon>Helicobacter</taxon>
    </lineage>
</organism>